<name>A0A9X9HV59_NEISU</name>
<dbReference type="SMART" id="SM00860">
    <property type="entry name" value="SMI1_KNR4"/>
    <property type="match status" value="1"/>
</dbReference>
<dbReference type="RefSeq" id="WP_254324476.1">
    <property type="nucleotide sequence ID" value="NZ_CP073115.1"/>
</dbReference>
<protein>
    <submittedName>
        <fullName evidence="2">SMI1/KNR4 family protein</fullName>
    </submittedName>
</protein>
<reference evidence="2" key="1">
    <citation type="submission" date="2021-04" db="EMBL/GenBank/DDBJ databases">
        <title>Characterizing Neisseria spp. as novel respiratory pathobionts in bronchiectasis.</title>
        <authorList>
            <person name="Li L."/>
            <person name="Mac Aogain M."/>
            <person name="Xu T."/>
            <person name="Jaggi T.K."/>
            <person name="Chan L.Y."/>
            <person name="Keir H.R."/>
            <person name="Dicker A.J."/>
            <person name="Qu J."/>
            <person name="Liu Y."/>
            <person name="Chen H.S."/>
            <person name="Koh M.S."/>
            <person name="Ong T.H."/>
            <person name="Lim A.Y.H."/>
            <person name="Abisheganaden J."/>
            <person name="Low T.B."/>
            <person name="Oliver B.G."/>
            <person name="Tan N.S."/>
            <person name="Fang M."/>
            <person name="Chalmers J.D."/>
            <person name="Chotirmall S.H."/>
        </authorList>
    </citation>
    <scope>NUCLEOTIDE SEQUENCE</scope>
    <source>
        <strain evidence="2">TT0077</strain>
    </source>
</reference>
<feature type="domain" description="Knr4/Smi1-like" evidence="1">
    <location>
        <begin position="28"/>
        <end position="166"/>
    </location>
</feature>
<proteinExistence type="predicted"/>
<dbReference type="InterPro" id="IPR018958">
    <property type="entry name" value="Knr4/Smi1-like_dom"/>
</dbReference>
<dbReference type="Pfam" id="PF09346">
    <property type="entry name" value="SMI1_KNR4"/>
    <property type="match status" value="1"/>
</dbReference>
<dbReference type="AlphaFoldDB" id="A0A9X9HV59"/>
<accession>A0A9X9HV59</accession>
<dbReference type="Proteomes" id="UP001057296">
    <property type="component" value="Chromosome"/>
</dbReference>
<sequence>MSFSQAELADFAANLFINYDEGFEGDTPLTDEIIARVEEELGYSLPIDYIALMRLKNGGSLKRCFFRYADTDGYECELMVRGIYGIGFANNNSLCGQMGSRFLEDSKNHALPHVGVYFAEEDSGHGFFALDYRNINADGEPSVINIYLDNFHEEYIADSFADFVRRLTADE</sequence>
<organism evidence="2 3">
    <name type="scientific">Neisseria subflava</name>
    <dbReference type="NCBI Taxonomy" id="28449"/>
    <lineage>
        <taxon>Bacteria</taxon>
        <taxon>Pseudomonadati</taxon>
        <taxon>Pseudomonadota</taxon>
        <taxon>Betaproteobacteria</taxon>
        <taxon>Neisseriales</taxon>
        <taxon>Neisseriaceae</taxon>
        <taxon>Neisseria</taxon>
    </lineage>
</organism>
<dbReference type="Gene3D" id="3.40.1580.10">
    <property type="entry name" value="SMI1/KNR4-like"/>
    <property type="match status" value="1"/>
</dbReference>
<dbReference type="EMBL" id="CP073115">
    <property type="protein sequence ID" value="UTG70126.1"/>
    <property type="molecule type" value="Genomic_DNA"/>
</dbReference>
<dbReference type="InterPro" id="IPR037883">
    <property type="entry name" value="Knr4/Smi1-like_sf"/>
</dbReference>
<gene>
    <name evidence="2" type="ORF">KCG54_01865</name>
</gene>
<evidence type="ECO:0000313" key="2">
    <source>
        <dbReference type="EMBL" id="UTG70126.1"/>
    </source>
</evidence>
<evidence type="ECO:0000313" key="3">
    <source>
        <dbReference type="Proteomes" id="UP001057296"/>
    </source>
</evidence>
<dbReference type="SUPFAM" id="SSF160631">
    <property type="entry name" value="SMI1/KNR4-like"/>
    <property type="match status" value="1"/>
</dbReference>
<evidence type="ECO:0000259" key="1">
    <source>
        <dbReference type="SMART" id="SM00860"/>
    </source>
</evidence>